<feature type="region of interest" description="Disordered" evidence="1">
    <location>
        <begin position="246"/>
        <end position="419"/>
    </location>
</feature>
<feature type="compositionally biased region" description="Low complexity" evidence="1">
    <location>
        <begin position="391"/>
        <end position="401"/>
    </location>
</feature>
<evidence type="ECO:0000313" key="2">
    <source>
        <dbReference type="EMBL" id="KZP28455.1"/>
    </source>
</evidence>
<accession>A0A166RN05</accession>
<dbReference type="OrthoDB" id="3309608at2759"/>
<proteinExistence type="predicted"/>
<dbReference type="STRING" id="436010.A0A166RN05"/>
<feature type="compositionally biased region" description="Low complexity" evidence="1">
    <location>
        <begin position="59"/>
        <end position="69"/>
    </location>
</feature>
<evidence type="ECO:0000256" key="1">
    <source>
        <dbReference type="SAM" id="MobiDB-lite"/>
    </source>
</evidence>
<dbReference type="AlphaFoldDB" id="A0A166RN05"/>
<organism evidence="2 3">
    <name type="scientific">Athelia psychrophila</name>
    <dbReference type="NCBI Taxonomy" id="1759441"/>
    <lineage>
        <taxon>Eukaryota</taxon>
        <taxon>Fungi</taxon>
        <taxon>Dikarya</taxon>
        <taxon>Basidiomycota</taxon>
        <taxon>Agaricomycotina</taxon>
        <taxon>Agaricomycetes</taxon>
        <taxon>Agaricomycetidae</taxon>
        <taxon>Atheliales</taxon>
        <taxon>Atheliaceae</taxon>
        <taxon>Athelia</taxon>
    </lineage>
</organism>
<protein>
    <submittedName>
        <fullName evidence="2">Uncharacterized protein</fullName>
    </submittedName>
</protein>
<feature type="compositionally biased region" description="Basic and acidic residues" evidence="1">
    <location>
        <begin position="314"/>
        <end position="353"/>
    </location>
</feature>
<dbReference type="EMBL" id="KV417503">
    <property type="protein sequence ID" value="KZP28455.1"/>
    <property type="molecule type" value="Genomic_DNA"/>
</dbReference>
<feature type="compositionally biased region" description="Polar residues" evidence="1">
    <location>
        <begin position="123"/>
        <end position="135"/>
    </location>
</feature>
<feature type="region of interest" description="Disordered" evidence="1">
    <location>
        <begin position="1"/>
        <end position="228"/>
    </location>
</feature>
<name>A0A166RN05_9AGAM</name>
<dbReference type="Proteomes" id="UP000076532">
    <property type="component" value="Unassembled WGS sequence"/>
</dbReference>
<evidence type="ECO:0000313" key="3">
    <source>
        <dbReference type="Proteomes" id="UP000076532"/>
    </source>
</evidence>
<sequence>MAPRTRSALRDTATAVISNKDAKAAPTKTRATRSTRQNPKPEIKTVLAKGVSKAKPKAKAPAGKAAAKGAAKEGPAKDGAALAKTQRSLRSENPGMVLRDITAHVLAPPTPRKPRASAATVVPHTTQRSPSQSAADFNAVAHSPIPMPAFTAPPRRPQPARRVSPLPPSSPPSTSSHLPAFGPSSPAHQHQDPQSLYPYPEIEPIMSDPYIFSDADGHPDVPPDDPFGFFAAEQKLKAARLRVAKGKAREEASSARVPSDGALATSIPMGPPPRTRAKRTLNFDEGDGEHGEESMLNTPSPVKISQGIMASAEAEEKGKGRGKAREERPSKRAKRDSLGTDPAEIARKLEARLPRRPKRKQAPAIVESDDEDDEQENVHPNTNRRIRSKYVAKPSSKAPGKAKVKAEDADADEEEEERRLQERQARIEYFRKLDGYKVSEENVYVV</sequence>
<reference evidence="2 3" key="1">
    <citation type="journal article" date="2016" name="Mol. Biol. Evol.">
        <title>Comparative Genomics of Early-Diverging Mushroom-Forming Fungi Provides Insights into the Origins of Lignocellulose Decay Capabilities.</title>
        <authorList>
            <person name="Nagy L.G."/>
            <person name="Riley R."/>
            <person name="Tritt A."/>
            <person name="Adam C."/>
            <person name="Daum C."/>
            <person name="Floudas D."/>
            <person name="Sun H."/>
            <person name="Yadav J.S."/>
            <person name="Pangilinan J."/>
            <person name="Larsson K.H."/>
            <person name="Matsuura K."/>
            <person name="Barry K."/>
            <person name="Labutti K."/>
            <person name="Kuo R."/>
            <person name="Ohm R.A."/>
            <person name="Bhattacharya S.S."/>
            <person name="Shirouzu T."/>
            <person name="Yoshinaga Y."/>
            <person name="Martin F.M."/>
            <person name="Grigoriev I.V."/>
            <person name="Hibbett D.S."/>
        </authorList>
    </citation>
    <scope>NUCLEOTIDE SEQUENCE [LARGE SCALE GENOMIC DNA]</scope>
    <source>
        <strain evidence="2 3">CBS 109695</strain>
    </source>
</reference>
<gene>
    <name evidence="2" type="ORF">FIBSPDRAFT_1039577</name>
</gene>
<feature type="compositionally biased region" description="Low complexity" evidence="1">
    <location>
        <begin position="24"/>
        <end position="36"/>
    </location>
</feature>
<keyword evidence="3" id="KW-1185">Reference proteome</keyword>